<dbReference type="AlphaFoldDB" id="A0A7W7Y458"/>
<organism evidence="9 10">
    <name type="scientific">Desulfurispira natronophila</name>
    <dbReference type="NCBI Taxonomy" id="682562"/>
    <lineage>
        <taxon>Bacteria</taxon>
        <taxon>Pseudomonadati</taxon>
        <taxon>Chrysiogenota</taxon>
        <taxon>Chrysiogenia</taxon>
        <taxon>Chrysiogenales</taxon>
        <taxon>Chrysiogenaceae</taxon>
        <taxon>Desulfurispira</taxon>
    </lineage>
</organism>
<dbReference type="GO" id="GO:0016020">
    <property type="term" value="C:membrane"/>
    <property type="evidence" value="ECO:0007669"/>
    <property type="project" value="UniProtKB-SubCell"/>
</dbReference>
<keyword evidence="3 6" id="KW-0812">Transmembrane</keyword>
<feature type="transmembrane region" description="Helical" evidence="7">
    <location>
        <begin position="132"/>
        <end position="151"/>
    </location>
</feature>
<evidence type="ECO:0000313" key="9">
    <source>
        <dbReference type="EMBL" id="MBB5021756.1"/>
    </source>
</evidence>
<feature type="transmembrane region" description="Helical" evidence="7">
    <location>
        <begin position="33"/>
        <end position="52"/>
    </location>
</feature>
<keyword evidence="4 7" id="KW-1133">Transmembrane helix</keyword>
<dbReference type="InterPro" id="IPR001750">
    <property type="entry name" value="ND/Mrp_TM"/>
</dbReference>
<feature type="transmembrane region" description="Helical" evidence="7">
    <location>
        <begin position="239"/>
        <end position="259"/>
    </location>
</feature>
<dbReference type="GO" id="GO:0042773">
    <property type="term" value="P:ATP synthesis coupled electron transport"/>
    <property type="evidence" value="ECO:0007669"/>
    <property type="project" value="InterPro"/>
</dbReference>
<feature type="transmembrane region" description="Helical" evidence="7">
    <location>
        <begin position="108"/>
        <end position="126"/>
    </location>
</feature>
<keyword evidence="10" id="KW-1185">Reference proteome</keyword>
<gene>
    <name evidence="9" type="ORF">HNR37_001069</name>
</gene>
<dbReference type="GO" id="GO:0003954">
    <property type="term" value="F:NADH dehydrogenase activity"/>
    <property type="evidence" value="ECO:0007669"/>
    <property type="project" value="TreeGrafter"/>
</dbReference>
<dbReference type="Proteomes" id="UP000528322">
    <property type="component" value="Unassembled WGS sequence"/>
</dbReference>
<dbReference type="GO" id="GO:0048039">
    <property type="term" value="F:ubiquinone binding"/>
    <property type="evidence" value="ECO:0007669"/>
    <property type="project" value="TreeGrafter"/>
</dbReference>
<dbReference type="GO" id="GO:0012505">
    <property type="term" value="C:endomembrane system"/>
    <property type="evidence" value="ECO:0007669"/>
    <property type="project" value="UniProtKB-SubCell"/>
</dbReference>
<feature type="transmembrane region" description="Helical" evidence="7">
    <location>
        <begin position="404"/>
        <end position="427"/>
    </location>
</feature>
<feature type="transmembrane region" description="Helical" evidence="7">
    <location>
        <begin position="163"/>
        <end position="186"/>
    </location>
</feature>
<feature type="transmembrane region" description="Helical" evidence="7">
    <location>
        <begin position="332"/>
        <end position="349"/>
    </location>
</feature>
<dbReference type="PANTHER" id="PTHR43507">
    <property type="entry name" value="NADH-UBIQUINONE OXIDOREDUCTASE CHAIN 4"/>
    <property type="match status" value="1"/>
</dbReference>
<accession>A0A7W7Y458</accession>
<protein>
    <submittedName>
        <fullName evidence="9">NADH-quinone oxidoreductase subunit M</fullName>
    </submittedName>
</protein>
<dbReference type="PRINTS" id="PR01437">
    <property type="entry name" value="NUOXDRDTASE4"/>
</dbReference>
<evidence type="ECO:0000256" key="7">
    <source>
        <dbReference type="SAM" id="Phobius"/>
    </source>
</evidence>
<feature type="transmembrane region" description="Helical" evidence="7">
    <location>
        <begin position="206"/>
        <end position="227"/>
    </location>
</feature>
<dbReference type="PANTHER" id="PTHR43507:SF1">
    <property type="entry name" value="NADH-UBIQUINONE OXIDOREDUCTASE CHAIN 4"/>
    <property type="match status" value="1"/>
</dbReference>
<feature type="transmembrane region" description="Helical" evidence="7">
    <location>
        <begin position="72"/>
        <end position="99"/>
    </location>
</feature>
<evidence type="ECO:0000256" key="5">
    <source>
        <dbReference type="ARBA" id="ARBA00023136"/>
    </source>
</evidence>
<sequence>MLNSLLSIMIFLPIVAGFLLLAAPMAVSAARTLGLVVVLVQLLLGLMLFGQFQGTGSLEFTEHYRWISDYGIFYSLGVDGISLMIIMVIAVLFPVAFLLQWEGKSKGFWANLLLVQGAMVGAVAAADLILFYVFWELMLIPIFFMMGLYGGKDRIAATVKITIYTMAGSLLMFVAILALAVSYYNQFGEWSFALADLTQVTLSGSTAFWIFAAFMLAFAIKIPLFPLHTWLPDAYTEAPTAATFVLSAVMAKIGVYAVIRFILPVYPNEFIMYATPLLILGLIGMVYCGIAAIQQKDAKRMLAYSSASHLGLIAVGIFAMNTQAMVGSVYQIVAHAMATGMLFLLVGLLEERLGTREIDSLGGIAKVAPIYATFFAIAMLASVGLPGTNGFIGEFLIILGTFKYNVWLGVVAATTVLVGVSYILWMYQRVIFQKTNQLTEEFKDLNPREIIGLAPIVVLIIFMGVYPKPFIEKIEPTVENYIEIIERQSQAVVAEVRNDGGVNHDNR</sequence>
<dbReference type="GO" id="GO:0015990">
    <property type="term" value="P:electron transport coupled proton transport"/>
    <property type="evidence" value="ECO:0007669"/>
    <property type="project" value="TreeGrafter"/>
</dbReference>
<comment type="caution">
    <text evidence="9">The sequence shown here is derived from an EMBL/GenBank/DDBJ whole genome shotgun (WGS) entry which is preliminary data.</text>
</comment>
<dbReference type="NCBIfam" id="TIGR01972">
    <property type="entry name" value="NDH_I_M"/>
    <property type="match status" value="1"/>
</dbReference>
<feature type="transmembrane region" description="Helical" evidence="7">
    <location>
        <begin position="271"/>
        <end position="290"/>
    </location>
</feature>
<evidence type="ECO:0000313" key="10">
    <source>
        <dbReference type="Proteomes" id="UP000528322"/>
    </source>
</evidence>
<feature type="transmembrane region" description="Helical" evidence="7">
    <location>
        <begin position="370"/>
        <end position="392"/>
    </location>
</feature>
<feature type="transmembrane region" description="Helical" evidence="7">
    <location>
        <begin position="448"/>
        <end position="466"/>
    </location>
</feature>
<keyword evidence="5 7" id="KW-0472">Membrane</keyword>
<evidence type="ECO:0000256" key="1">
    <source>
        <dbReference type="ARBA" id="ARBA00004127"/>
    </source>
</evidence>
<reference evidence="9 10" key="1">
    <citation type="submission" date="2020-08" db="EMBL/GenBank/DDBJ databases">
        <title>Genomic Encyclopedia of Type Strains, Phase IV (KMG-IV): sequencing the most valuable type-strain genomes for metagenomic binning, comparative biology and taxonomic classification.</title>
        <authorList>
            <person name="Goeker M."/>
        </authorList>
    </citation>
    <scope>NUCLEOTIDE SEQUENCE [LARGE SCALE GENOMIC DNA]</scope>
    <source>
        <strain evidence="9 10">DSM 22071</strain>
    </source>
</reference>
<dbReference type="InterPro" id="IPR010227">
    <property type="entry name" value="NADH_Q_OxRdtase_chainM/4"/>
</dbReference>
<dbReference type="EMBL" id="JACHID010000005">
    <property type="protein sequence ID" value="MBB5021756.1"/>
    <property type="molecule type" value="Genomic_DNA"/>
</dbReference>
<feature type="transmembrane region" description="Helical" evidence="7">
    <location>
        <begin position="302"/>
        <end position="320"/>
    </location>
</feature>
<name>A0A7W7Y458_9BACT</name>
<evidence type="ECO:0000256" key="2">
    <source>
        <dbReference type="ARBA" id="ARBA00009025"/>
    </source>
</evidence>
<proteinExistence type="inferred from homology"/>
<feature type="transmembrane region" description="Helical" evidence="7">
    <location>
        <begin position="6"/>
        <end position="26"/>
    </location>
</feature>
<dbReference type="GO" id="GO:0008137">
    <property type="term" value="F:NADH dehydrogenase (ubiquinone) activity"/>
    <property type="evidence" value="ECO:0007669"/>
    <property type="project" value="InterPro"/>
</dbReference>
<evidence type="ECO:0000256" key="4">
    <source>
        <dbReference type="ARBA" id="ARBA00022989"/>
    </source>
</evidence>
<comment type="similarity">
    <text evidence="2">Belongs to the complex I subunit 4 family.</text>
</comment>
<dbReference type="Pfam" id="PF00361">
    <property type="entry name" value="Proton_antipo_M"/>
    <property type="match status" value="1"/>
</dbReference>
<dbReference type="InterPro" id="IPR003918">
    <property type="entry name" value="NADH_UbQ_OxRdtase"/>
</dbReference>
<evidence type="ECO:0000256" key="6">
    <source>
        <dbReference type="RuleBase" id="RU000320"/>
    </source>
</evidence>
<evidence type="ECO:0000256" key="3">
    <source>
        <dbReference type="ARBA" id="ARBA00022692"/>
    </source>
</evidence>
<evidence type="ECO:0000259" key="8">
    <source>
        <dbReference type="Pfam" id="PF00361"/>
    </source>
</evidence>
<comment type="subcellular location">
    <subcellularLocation>
        <location evidence="1">Endomembrane system</location>
        <topology evidence="1">Multi-pass membrane protein</topology>
    </subcellularLocation>
    <subcellularLocation>
        <location evidence="6">Membrane</location>
        <topology evidence="6">Multi-pass membrane protein</topology>
    </subcellularLocation>
</comment>
<feature type="domain" description="NADH:quinone oxidoreductase/Mrp antiporter transmembrane" evidence="8">
    <location>
        <begin position="125"/>
        <end position="415"/>
    </location>
</feature>